<accession>A0ABN1XMU6</accession>
<keyword evidence="2" id="KW-1185">Reference proteome</keyword>
<evidence type="ECO:0000313" key="1">
    <source>
        <dbReference type="EMBL" id="GAA1385528.1"/>
    </source>
</evidence>
<evidence type="ECO:0008006" key="3">
    <source>
        <dbReference type="Google" id="ProtNLM"/>
    </source>
</evidence>
<proteinExistence type="predicted"/>
<dbReference type="RefSeq" id="WP_344325872.1">
    <property type="nucleotide sequence ID" value="NZ_BAAAKJ010000037.1"/>
</dbReference>
<evidence type="ECO:0000313" key="2">
    <source>
        <dbReference type="Proteomes" id="UP001499863"/>
    </source>
</evidence>
<reference evidence="1 2" key="1">
    <citation type="journal article" date="2019" name="Int. J. Syst. Evol. Microbiol.">
        <title>The Global Catalogue of Microorganisms (GCM) 10K type strain sequencing project: providing services to taxonomists for standard genome sequencing and annotation.</title>
        <authorList>
            <consortium name="The Broad Institute Genomics Platform"/>
            <consortium name="The Broad Institute Genome Sequencing Center for Infectious Disease"/>
            <person name="Wu L."/>
            <person name="Ma J."/>
        </authorList>
    </citation>
    <scope>NUCLEOTIDE SEQUENCE [LARGE SCALE GENOMIC DNA]</scope>
    <source>
        <strain evidence="1 2">JCM 12393</strain>
    </source>
</reference>
<protein>
    <recommendedName>
        <fullName evidence="3">Transposase</fullName>
    </recommendedName>
</protein>
<dbReference type="Proteomes" id="UP001499863">
    <property type="component" value="Unassembled WGS sequence"/>
</dbReference>
<dbReference type="EMBL" id="BAAAKJ010000037">
    <property type="protein sequence ID" value="GAA1385528.1"/>
    <property type="molecule type" value="Genomic_DNA"/>
</dbReference>
<gene>
    <name evidence="1" type="ORF">GCM10009639_08260</name>
</gene>
<sequence length="53" mass="5700">MKRRSIQNDPISTPERDRGAVVVQNFALDITKATAVAPALKGQPKPKAEAKGK</sequence>
<name>A0ABN1XMU6_9ACTN</name>
<organism evidence="1 2">
    <name type="scientific">Kitasatospora putterlickiae</name>
    <dbReference type="NCBI Taxonomy" id="221725"/>
    <lineage>
        <taxon>Bacteria</taxon>
        <taxon>Bacillati</taxon>
        <taxon>Actinomycetota</taxon>
        <taxon>Actinomycetes</taxon>
        <taxon>Kitasatosporales</taxon>
        <taxon>Streptomycetaceae</taxon>
        <taxon>Kitasatospora</taxon>
    </lineage>
</organism>
<comment type="caution">
    <text evidence="1">The sequence shown here is derived from an EMBL/GenBank/DDBJ whole genome shotgun (WGS) entry which is preliminary data.</text>
</comment>